<dbReference type="GeneID" id="103605694"/>
<sequence length="300" mass="31192">MNPKRRGSRDNPEVTGASCCKPSCSQSSCCIPVCSLSSCCKPSCSQSSCCVPVCSQSSCCKPCCSYCCKPSCSQSSCCIPVCSQPSCSISMCSQSSCSPLLPWAWAGASAAEGAGHPRVPWQEQPPPASPAARQRCPALRAQPRVSRLQAGRQGSAQATERALPGQCRLSALASSSQPATPCNPGPCLASRGAAGHGSGSTRSATCADESEWVNVDGVMGPTEPLPLRERRDRIVLCVRTEGSHSPFPRASLPPASPRVGAQALPGPSRQCPDLRHVAGAREQRLPRPDATQNALACVTV</sequence>
<keyword evidence="2" id="KW-1185">Reference proteome</keyword>
<dbReference type="Proteomes" id="UP000694923">
    <property type="component" value="Unplaced"/>
</dbReference>
<evidence type="ECO:0000313" key="3">
    <source>
        <dbReference type="RefSeq" id="XP_008588543.1"/>
    </source>
</evidence>
<name>A0ABM0S6Q2_GALVR</name>
<accession>A0ABM0S6Q2</accession>
<protein>
    <submittedName>
        <fullName evidence="3">Keratin-associated protein 16-1-like</fullName>
    </submittedName>
</protein>
<evidence type="ECO:0000313" key="2">
    <source>
        <dbReference type="Proteomes" id="UP000694923"/>
    </source>
</evidence>
<reference evidence="3" key="1">
    <citation type="submission" date="2025-08" db="UniProtKB">
        <authorList>
            <consortium name="RefSeq"/>
        </authorList>
    </citation>
    <scope>IDENTIFICATION</scope>
</reference>
<feature type="region of interest" description="Disordered" evidence="1">
    <location>
        <begin position="114"/>
        <end position="133"/>
    </location>
</feature>
<dbReference type="RefSeq" id="XP_008588543.1">
    <property type="nucleotide sequence ID" value="XM_008590321.1"/>
</dbReference>
<feature type="region of interest" description="Disordered" evidence="1">
    <location>
        <begin position="243"/>
        <end position="270"/>
    </location>
</feature>
<organism evidence="2 3">
    <name type="scientific">Galeopterus variegatus</name>
    <name type="common">Malayan flying lemur</name>
    <name type="synonym">Cynocephalus variegatus</name>
    <dbReference type="NCBI Taxonomy" id="482537"/>
    <lineage>
        <taxon>Eukaryota</taxon>
        <taxon>Metazoa</taxon>
        <taxon>Chordata</taxon>
        <taxon>Craniata</taxon>
        <taxon>Vertebrata</taxon>
        <taxon>Euteleostomi</taxon>
        <taxon>Mammalia</taxon>
        <taxon>Eutheria</taxon>
        <taxon>Euarchontoglires</taxon>
        <taxon>Dermoptera</taxon>
        <taxon>Cynocephalidae</taxon>
        <taxon>Galeopterus</taxon>
    </lineage>
</organism>
<gene>
    <name evidence="3" type="primary">LOC103605694</name>
</gene>
<proteinExistence type="predicted"/>
<evidence type="ECO:0000256" key="1">
    <source>
        <dbReference type="SAM" id="MobiDB-lite"/>
    </source>
</evidence>